<feature type="transmembrane region" description="Helical" evidence="6">
    <location>
        <begin position="79"/>
        <end position="106"/>
    </location>
</feature>
<evidence type="ECO:0000313" key="7">
    <source>
        <dbReference type="EMBL" id="QUH30451.1"/>
    </source>
</evidence>
<evidence type="ECO:0000313" key="8">
    <source>
        <dbReference type="Proteomes" id="UP000677305"/>
    </source>
</evidence>
<dbReference type="RefSeq" id="WP_212690617.1">
    <property type="nucleotide sequence ID" value="NZ_CP058561.1"/>
</dbReference>
<sequence>MNRMDFKTSKPDPRVLIFLVIVVSVLSCMLFQLAMVYVLFLILDILMFSQKMKKKAIHFFVAYNILIIARRALTLIPTYSISMVISMIIILLLHVIPIYIVCFIMFNKNYMNEMITALEHMKIPKTFIIPLAVVYRYAPTITEEISLVRISLKMRGLNTSFIGFIMHPMKMIENFMMPLLIRSAKIADELSAATLCKGLDLDNNRTCTTKVRFQLVDGCYCIAFICIAVLIIFIDKNYILL</sequence>
<evidence type="ECO:0000256" key="4">
    <source>
        <dbReference type="ARBA" id="ARBA00022989"/>
    </source>
</evidence>
<dbReference type="EMBL" id="CP058561">
    <property type="protein sequence ID" value="QUH30451.1"/>
    <property type="molecule type" value="Genomic_DNA"/>
</dbReference>
<dbReference type="CDD" id="cd16914">
    <property type="entry name" value="EcfT"/>
    <property type="match status" value="1"/>
</dbReference>
<proteinExistence type="predicted"/>
<dbReference type="KEGG" id="vgu:HYG85_16670"/>
<dbReference type="GO" id="GO:0005886">
    <property type="term" value="C:plasma membrane"/>
    <property type="evidence" value="ECO:0007669"/>
    <property type="project" value="UniProtKB-ARBA"/>
</dbReference>
<dbReference type="InterPro" id="IPR003339">
    <property type="entry name" value="ABC/ECF_trnsptr_transmembrane"/>
</dbReference>
<dbReference type="PROSITE" id="PS51257">
    <property type="entry name" value="PROKAR_LIPOPROTEIN"/>
    <property type="match status" value="1"/>
</dbReference>
<keyword evidence="2" id="KW-1003">Cell membrane</keyword>
<feature type="transmembrane region" description="Helical" evidence="6">
    <location>
        <begin position="215"/>
        <end position="234"/>
    </location>
</feature>
<feature type="transmembrane region" description="Helical" evidence="6">
    <location>
        <begin position="55"/>
        <end position="73"/>
    </location>
</feature>
<protein>
    <submittedName>
        <fullName evidence="7">Energy-coupling factor transporter transmembrane protein EcfT</fullName>
    </submittedName>
</protein>
<dbReference type="PANTHER" id="PTHR34857:SF2">
    <property type="entry name" value="SLL0384 PROTEIN"/>
    <property type="match status" value="1"/>
</dbReference>
<dbReference type="Proteomes" id="UP000677305">
    <property type="component" value="Chromosome"/>
</dbReference>
<dbReference type="Pfam" id="PF02361">
    <property type="entry name" value="CbiQ"/>
    <property type="match status" value="1"/>
</dbReference>
<evidence type="ECO:0000256" key="2">
    <source>
        <dbReference type="ARBA" id="ARBA00022475"/>
    </source>
</evidence>
<accession>A0A8J8MCJ1</accession>
<feature type="transmembrane region" description="Helical" evidence="6">
    <location>
        <begin position="15"/>
        <end position="43"/>
    </location>
</feature>
<dbReference type="InterPro" id="IPR051611">
    <property type="entry name" value="ECF_transporter_component"/>
</dbReference>
<evidence type="ECO:0000256" key="6">
    <source>
        <dbReference type="SAM" id="Phobius"/>
    </source>
</evidence>
<name>A0A8J8MCJ1_9FIRM</name>
<gene>
    <name evidence="7" type="ORF">HYG85_16670</name>
</gene>
<comment type="subcellular location">
    <subcellularLocation>
        <location evidence="1">Membrane</location>
        <topology evidence="1">Multi-pass membrane protein</topology>
    </subcellularLocation>
</comment>
<keyword evidence="3 6" id="KW-0812">Transmembrane</keyword>
<keyword evidence="4 6" id="KW-1133">Transmembrane helix</keyword>
<evidence type="ECO:0000256" key="3">
    <source>
        <dbReference type="ARBA" id="ARBA00022692"/>
    </source>
</evidence>
<organism evidence="7 8">
    <name type="scientific">Vallitalea guaymasensis</name>
    <dbReference type="NCBI Taxonomy" id="1185412"/>
    <lineage>
        <taxon>Bacteria</taxon>
        <taxon>Bacillati</taxon>
        <taxon>Bacillota</taxon>
        <taxon>Clostridia</taxon>
        <taxon>Lachnospirales</taxon>
        <taxon>Vallitaleaceae</taxon>
        <taxon>Vallitalea</taxon>
    </lineage>
</organism>
<dbReference type="AlphaFoldDB" id="A0A8J8MCJ1"/>
<evidence type="ECO:0000256" key="5">
    <source>
        <dbReference type="ARBA" id="ARBA00023136"/>
    </source>
</evidence>
<reference evidence="7 8" key="1">
    <citation type="submission" date="2020-07" db="EMBL/GenBank/DDBJ databases">
        <title>Vallitalea guaymasensis genome.</title>
        <authorList>
            <person name="Postec A."/>
        </authorList>
    </citation>
    <scope>NUCLEOTIDE SEQUENCE [LARGE SCALE GENOMIC DNA]</scope>
    <source>
        <strain evidence="7 8">Ra1766G1</strain>
    </source>
</reference>
<dbReference type="PANTHER" id="PTHR34857">
    <property type="entry name" value="SLL0384 PROTEIN"/>
    <property type="match status" value="1"/>
</dbReference>
<keyword evidence="8" id="KW-1185">Reference proteome</keyword>
<keyword evidence="5 6" id="KW-0472">Membrane</keyword>
<evidence type="ECO:0000256" key="1">
    <source>
        <dbReference type="ARBA" id="ARBA00004141"/>
    </source>
</evidence>